<accession>A0A3S4ZVP2</accession>
<comment type="caution">
    <text evidence="1">The sequence shown here is derived from an EMBL/GenBank/DDBJ whole genome shotgun (WGS) entry which is preliminary data.</text>
</comment>
<evidence type="ECO:0000313" key="1">
    <source>
        <dbReference type="EMBL" id="VEL08289.1"/>
    </source>
</evidence>
<evidence type="ECO:0000313" key="2">
    <source>
        <dbReference type="Proteomes" id="UP000784294"/>
    </source>
</evidence>
<dbReference type="Proteomes" id="UP000784294">
    <property type="component" value="Unassembled WGS sequence"/>
</dbReference>
<protein>
    <submittedName>
        <fullName evidence="1">Uncharacterized protein</fullName>
    </submittedName>
</protein>
<organism evidence="1 2">
    <name type="scientific">Protopolystoma xenopodis</name>
    <dbReference type="NCBI Taxonomy" id="117903"/>
    <lineage>
        <taxon>Eukaryota</taxon>
        <taxon>Metazoa</taxon>
        <taxon>Spiralia</taxon>
        <taxon>Lophotrochozoa</taxon>
        <taxon>Platyhelminthes</taxon>
        <taxon>Monogenea</taxon>
        <taxon>Polyopisthocotylea</taxon>
        <taxon>Polystomatidea</taxon>
        <taxon>Polystomatidae</taxon>
        <taxon>Protopolystoma</taxon>
    </lineage>
</organism>
<dbReference type="EMBL" id="CAAALY010003587">
    <property type="protein sequence ID" value="VEL08289.1"/>
    <property type="molecule type" value="Genomic_DNA"/>
</dbReference>
<name>A0A3S4ZVP2_9PLAT</name>
<sequence length="239" mass="26388">MCNMTVLLSQPKITYLPSPACPISYFGSPPPLVSPISSSDKDVRLGMPSNGHLLRPACTMPTDQQDISLPPKGVANVFLELFPLHICLLSSRAHVGDLLSLARSRREPMHLGPPSLPISLARAPRASIDLQTYSRFEEPSFLGRPQQHPSNRPCQSHNKILDFQINQQSAHHLVPGQQNCLPSEKKVVYSHYKVMPDPDSDTLKLRQPALRPSLETFDLSVNVPAGPGIDQATKDFCKF</sequence>
<reference evidence="1" key="1">
    <citation type="submission" date="2018-11" db="EMBL/GenBank/DDBJ databases">
        <authorList>
            <consortium name="Pathogen Informatics"/>
        </authorList>
    </citation>
    <scope>NUCLEOTIDE SEQUENCE</scope>
</reference>
<keyword evidence="2" id="KW-1185">Reference proteome</keyword>
<proteinExistence type="predicted"/>
<dbReference type="AlphaFoldDB" id="A0A3S4ZVP2"/>
<gene>
    <name evidence="1" type="ORF">PXEA_LOCUS1729</name>
</gene>